<organism evidence="2 3">
    <name type="scientific">Herbaspirillum lusitanum</name>
    <dbReference type="NCBI Taxonomy" id="213312"/>
    <lineage>
        <taxon>Bacteria</taxon>
        <taxon>Pseudomonadati</taxon>
        <taxon>Pseudomonadota</taxon>
        <taxon>Betaproteobacteria</taxon>
        <taxon>Burkholderiales</taxon>
        <taxon>Oxalobacteraceae</taxon>
        <taxon>Herbaspirillum</taxon>
    </lineage>
</organism>
<proteinExistence type="predicted"/>
<reference evidence="2 3" key="1">
    <citation type="journal article" date="2024" name="Chem. Sci.">
        <title>Discovery of megapolipeptins by genome mining of a Burkholderiales bacteria collection.</title>
        <authorList>
            <person name="Paulo B.S."/>
            <person name="Recchia M.J.J."/>
            <person name="Lee S."/>
            <person name="Fergusson C.H."/>
            <person name="Romanowski S.B."/>
            <person name="Hernandez A."/>
            <person name="Krull N."/>
            <person name="Liu D.Y."/>
            <person name="Cavanagh H."/>
            <person name="Bos A."/>
            <person name="Gray C.A."/>
            <person name="Murphy B.T."/>
            <person name="Linington R.G."/>
            <person name="Eustaquio A.S."/>
        </authorList>
    </citation>
    <scope>NUCLEOTIDE SEQUENCE [LARGE SCALE GENOMIC DNA]</scope>
    <source>
        <strain evidence="2 3">RL21-008-BIB-A</strain>
    </source>
</reference>
<evidence type="ECO:0000259" key="1">
    <source>
        <dbReference type="Pfam" id="PF13436"/>
    </source>
</evidence>
<dbReference type="PROSITE" id="PS51257">
    <property type="entry name" value="PROKAR_LIPOPROTEIN"/>
    <property type="match status" value="1"/>
</dbReference>
<dbReference type="RefSeq" id="WP_408155722.1">
    <property type="nucleotide sequence ID" value="NZ_JAQQFM010000002.1"/>
</dbReference>
<keyword evidence="3" id="KW-1185">Reference proteome</keyword>
<evidence type="ECO:0000313" key="2">
    <source>
        <dbReference type="EMBL" id="MFL9923374.1"/>
    </source>
</evidence>
<feature type="domain" description="Glycine-zipper-containing OmpA-like membrane" evidence="1">
    <location>
        <begin position="72"/>
        <end position="115"/>
    </location>
</feature>
<protein>
    <submittedName>
        <fullName evidence="2">Glycine zipper family protein</fullName>
    </submittedName>
</protein>
<name>A0ABW9A516_9BURK</name>
<sequence>MSRVCKAGATVTALGTALILGGCVSVPTGPSVMAMPGKDKSYEQFRADQMACQQYSQEAIGGQAQATQNNSVNSAAVGTAIGAVAGALVGAASGNAGAGAAIGAGGGLLVGSAAGSNAAAGGNYSMQQRYDMTYTQCMYSKGNQVQQPVQTTTTTYYYHPRRYYYSAPPPPPGYYGPPPTYYGPPPGAY</sequence>
<dbReference type="EMBL" id="JAQQFM010000002">
    <property type="protein sequence ID" value="MFL9923374.1"/>
    <property type="molecule type" value="Genomic_DNA"/>
</dbReference>
<accession>A0ABW9A516</accession>
<dbReference type="InterPro" id="IPR025693">
    <property type="entry name" value="Gly-zipper_OmpA-like_dom"/>
</dbReference>
<evidence type="ECO:0000313" key="3">
    <source>
        <dbReference type="Proteomes" id="UP001629246"/>
    </source>
</evidence>
<dbReference type="Pfam" id="PF13436">
    <property type="entry name" value="Gly-zipper_OmpA"/>
    <property type="match status" value="1"/>
</dbReference>
<gene>
    <name evidence="2" type="ORF">PQR62_03790</name>
</gene>
<comment type="caution">
    <text evidence="2">The sequence shown here is derived from an EMBL/GenBank/DDBJ whole genome shotgun (WGS) entry which is preliminary data.</text>
</comment>
<dbReference type="Proteomes" id="UP001629246">
    <property type="component" value="Unassembled WGS sequence"/>
</dbReference>